<proteinExistence type="predicted"/>
<dbReference type="EMBL" id="JAHHGZ010000011">
    <property type="protein sequence ID" value="MBW4668143.1"/>
    <property type="molecule type" value="Genomic_DNA"/>
</dbReference>
<comment type="caution">
    <text evidence="1">The sequence shown here is derived from an EMBL/GenBank/DDBJ whole genome shotgun (WGS) entry which is preliminary data.</text>
</comment>
<reference evidence="1" key="1">
    <citation type="submission" date="2021-05" db="EMBL/GenBank/DDBJ databases">
        <authorList>
            <person name="Pietrasiak N."/>
            <person name="Ward R."/>
            <person name="Stajich J.E."/>
            <person name="Kurbessoian T."/>
        </authorList>
    </citation>
    <scope>NUCLEOTIDE SEQUENCE</scope>
    <source>
        <strain evidence="1">GSE-NOS-MK-12-04C</strain>
    </source>
</reference>
<organism evidence="1 2">
    <name type="scientific">Cyanomargarita calcarea GSE-NOS-MK-12-04C</name>
    <dbReference type="NCBI Taxonomy" id="2839659"/>
    <lineage>
        <taxon>Bacteria</taxon>
        <taxon>Bacillati</taxon>
        <taxon>Cyanobacteriota</taxon>
        <taxon>Cyanophyceae</taxon>
        <taxon>Nostocales</taxon>
        <taxon>Cyanomargaritaceae</taxon>
        <taxon>Cyanomargarita</taxon>
    </lineage>
</organism>
<gene>
    <name evidence="1" type="ORF">KME60_12160</name>
</gene>
<sequence>MDLWKLTIPTSYSSTAAMRSPNQFTGDRIAILFTRFHNIALPKLKYISINGNNCLPFCYAR</sequence>
<protein>
    <submittedName>
        <fullName evidence="1">Uncharacterized protein</fullName>
    </submittedName>
</protein>
<accession>A0A951URY9</accession>
<dbReference type="AlphaFoldDB" id="A0A951URY9"/>
<reference evidence="1" key="2">
    <citation type="journal article" date="2022" name="Microbiol. Resour. Announc.">
        <title>Metagenome Sequencing to Explore Phylogenomics of Terrestrial Cyanobacteria.</title>
        <authorList>
            <person name="Ward R.D."/>
            <person name="Stajich J.E."/>
            <person name="Johansen J.R."/>
            <person name="Huntemann M."/>
            <person name="Clum A."/>
            <person name="Foster B."/>
            <person name="Foster B."/>
            <person name="Roux S."/>
            <person name="Palaniappan K."/>
            <person name="Varghese N."/>
            <person name="Mukherjee S."/>
            <person name="Reddy T.B.K."/>
            <person name="Daum C."/>
            <person name="Copeland A."/>
            <person name="Chen I.A."/>
            <person name="Ivanova N.N."/>
            <person name="Kyrpides N.C."/>
            <person name="Shapiro N."/>
            <person name="Eloe-Fadrosh E.A."/>
            <person name="Pietrasiak N."/>
        </authorList>
    </citation>
    <scope>NUCLEOTIDE SEQUENCE</scope>
    <source>
        <strain evidence="1">GSE-NOS-MK-12-04C</strain>
    </source>
</reference>
<evidence type="ECO:0000313" key="1">
    <source>
        <dbReference type="EMBL" id="MBW4668143.1"/>
    </source>
</evidence>
<name>A0A951URY9_9CYAN</name>
<evidence type="ECO:0000313" key="2">
    <source>
        <dbReference type="Proteomes" id="UP000729701"/>
    </source>
</evidence>
<dbReference type="Proteomes" id="UP000729701">
    <property type="component" value="Unassembled WGS sequence"/>
</dbReference>